<sequence length="150" mass="16427">MAHVSRSAPQSQPRSAGRKEKSGVYSTRGGFPSASGCMWNPARPKSPPTLPWWRRQDFKINKGNSGLSASPWLSLRVSVRSRSDAADDAQRRLWPLRVLPVFGSGAYGAKVMMVNASEAPPLCKQRRVTAVKVSFILATLSYILHQGCTT</sequence>
<accession>A0A5C6NVM8</accession>
<comment type="caution">
    <text evidence="2">The sequence shown here is derived from an EMBL/GenBank/DDBJ whole genome shotgun (WGS) entry which is preliminary data.</text>
</comment>
<evidence type="ECO:0000313" key="2">
    <source>
        <dbReference type="EMBL" id="TWW70170.1"/>
    </source>
</evidence>
<feature type="region of interest" description="Disordered" evidence="1">
    <location>
        <begin position="1"/>
        <end position="29"/>
    </location>
</feature>
<dbReference type="Proteomes" id="UP000324091">
    <property type="component" value="Chromosome 18"/>
</dbReference>
<dbReference type="EMBL" id="RHFK02000010">
    <property type="protein sequence ID" value="TWW70170.1"/>
    <property type="molecule type" value="Genomic_DNA"/>
</dbReference>
<name>A0A5C6NVM8_9TELE</name>
<keyword evidence="3" id="KW-1185">Reference proteome</keyword>
<reference evidence="2 3" key="1">
    <citation type="submission" date="2019-04" db="EMBL/GenBank/DDBJ databases">
        <title>Chromosome genome assembly for Takifugu flavidus.</title>
        <authorList>
            <person name="Xiao S."/>
        </authorList>
    </citation>
    <scope>NUCLEOTIDE SEQUENCE [LARGE SCALE GENOMIC DNA]</scope>
    <source>
        <strain evidence="2">HTHZ2018</strain>
        <tissue evidence="2">Muscle</tissue>
    </source>
</reference>
<proteinExistence type="predicted"/>
<protein>
    <submittedName>
        <fullName evidence="2">Uncharacterized protein</fullName>
    </submittedName>
</protein>
<evidence type="ECO:0000256" key="1">
    <source>
        <dbReference type="SAM" id="MobiDB-lite"/>
    </source>
</evidence>
<dbReference type="AlphaFoldDB" id="A0A5C6NVM8"/>
<organism evidence="2 3">
    <name type="scientific">Takifugu flavidus</name>
    <name type="common">sansaifugu</name>
    <dbReference type="NCBI Taxonomy" id="433684"/>
    <lineage>
        <taxon>Eukaryota</taxon>
        <taxon>Metazoa</taxon>
        <taxon>Chordata</taxon>
        <taxon>Craniata</taxon>
        <taxon>Vertebrata</taxon>
        <taxon>Euteleostomi</taxon>
        <taxon>Actinopterygii</taxon>
        <taxon>Neopterygii</taxon>
        <taxon>Teleostei</taxon>
        <taxon>Neoteleostei</taxon>
        <taxon>Acanthomorphata</taxon>
        <taxon>Eupercaria</taxon>
        <taxon>Tetraodontiformes</taxon>
        <taxon>Tetradontoidea</taxon>
        <taxon>Tetraodontidae</taxon>
        <taxon>Takifugu</taxon>
    </lineage>
</organism>
<evidence type="ECO:0000313" key="3">
    <source>
        <dbReference type="Proteomes" id="UP000324091"/>
    </source>
</evidence>
<gene>
    <name evidence="2" type="ORF">D4764_18G0009760</name>
</gene>